<dbReference type="SMART" id="SM00829">
    <property type="entry name" value="PKS_ER"/>
    <property type="match status" value="1"/>
</dbReference>
<reference evidence="6 7" key="1">
    <citation type="journal article" date="2014" name="Nature">
        <title>An environmental bacterial taxon with a large and distinct metabolic repertoire.</title>
        <authorList>
            <person name="Wilson M.C."/>
            <person name="Mori T."/>
            <person name="Ruckert C."/>
            <person name="Uria A.R."/>
            <person name="Helf M.J."/>
            <person name="Takada K."/>
            <person name="Gernert C."/>
            <person name="Steffens U.A."/>
            <person name="Heycke N."/>
            <person name="Schmitt S."/>
            <person name="Rinke C."/>
            <person name="Helfrich E.J."/>
            <person name="Brachmann A.O."/>
            <person name="Gurgui C."/>
            <person name="Wakimoto T."/>
            <person name="Kracht M."/>
            <person name="Crusemann M."/>
            <person name="Hentschel U."/>
            <person name="Abe I."/>
            <person name="Matsunaga S."/>
            <person name="Kalinowski J."/>
            <person name="Takeyama H."/>
            <person name="Piel J."/>
        </authorList>
    </citation>
    <scope>NUCLEOTIDE SEQUENCE [LARGE SCALE GENOMIC DNA]</scope>
    <source>
        <strain evidence="7">TSY2</strain>
    </source>
</reference>
<dbReference type="Pfam" id="PF00107">
    <property type="entry name" value="ADH_zinc_N"/>
    <property type="match status" value="1"/>
</dbReference>
<dbReference type="Proteomes" id="UP000019140">
    <property type="component" value="Unassembled WGS sequence"/>
</dbReference>
<comment type="caution">
    <text evidence="6">The sequence shown here is derived from an EMBL/GenBank/DDBJ whole genome shotgun (WGS) entry which is preliminary data.</text>
</comment>
<evidence type="ECO:0000259" key="5">
    <source>
        <dbReference type="SMART" id="SM00829"/>
    </source>
</evidence>
<dbReference type="AlphaFoldDB" id="W4LM49"/>
<evidence type="ECO:0000256" key="2">
    <source>
        <dbReference type="ARBA" id="ARBA00022833"/>
    </source>
</evidence>
<dbReference type="CDD" id="cd08231">
    <property type="entry name" value="MDR_TM0436_like"/>
    <property type="match status" value="1"/>
</dbReference>
<proteinExistence type="inferred from homology"/>
<dbReference type="Gene3D" id="3.40.50.720">
    <property type="entry name" value="NAD(P)-binding Rossmann-like Domain"/>
    <property type="match status" value="1"/>
</dbReference>
<dbReference type="PANTHER" id="PTHR43401">
    <property type="entry name" value="L-THREONINE 3-DEHYDROGENASE"/>
    <property type="match status" value="1"/>
</dbReference>
<dbReference type="EMBL" id="AZHX01001885">
    <property type="protein sequence ID" value="ETW98984.1"/>
    <property type="molecule type" value="Genomic_DNA"/>
</dbReference>
<comment type="similarity">
    <text evidence="4">Belongs to the zinc-containing alcohol dehydrogenase family.</text>
</comment>
<name>W4LM49_9BACT</name>
<dbReference type="InterPro" id="IPR036291">
    <property type="entry name" value="NAD(P)-bd_dom_sf"/>
</dbReference>
<accession>W4LM49</accession>
<evidence type="ECO:0000256" key="1">
    <source>
        <dbReference type="ARBA" id="ARBA00022723"/>
    </source>
</evidence>
<dbReference type="InterPro" id="IPR011032">
    <property type="entry name" value="GroES-like_sf"/>
</dbReference>
<keyword evidence="7" id="KW-1185">Reference proteome</keyword>
<dbReference type="InterPro" id="IPR020843">
    <property type="entry name" value="ER"/>
</dbReference>
<evidence type="ECO:0000256" key="3">
    <source>
        <dbReference type="ARBA" id="ARBA00023002"/>
    </source>
</evidence>
<dbReference type="SUPFAM" id="SSF51735">
    <property type="entry name" value="NAD(P)-binding Rossmann-fold domains"/>
    <property type="match status" value="1"/>
</dbReference>
<organism evidence="6 7">
    <name type="scientific">Candidatus Entotheonella gemina</name>
    <dbReference type="NCBI Taxonomy" id="1429439"/>
    <lineage>
        <taxon>Bacteria</taxon>
        <taxon>Pseudomonadati</taxon>
        <taxon>Nitrospinota/Tectimicrobiota group</taxon>
        <taxon>Candidatus Tectimicrobiota</taxon>
        <taxon>Candidatus Entotheonellia</taxon>
        <taxon>Candidatus Entotheonellales</taxon>
        <taxon>Candidatus Entotheonellaceae</taxon>
        <taxon>Candidatus Entotheonella</taxon>
    </lineage>
</organism>
<dbReference type="GO" id="GO:0008270">
    <property type="term" value="F:zinc ion binding"/>
    <property type="evidence" value="ECO:0007669"/>
    <property type="project" value="InterPro"/>
</dbReference>
<dbReference type="PANTHER" id="PTHR43401:SF2">
    <property type="entry name" value="L-THREONINE 3-DEHYDROGENASE"/>
    <property type="match status" value="1"/>
</dbReference>
<dbReference type="GO" id="GO:0016616">
    <property type="term" value="F:oxidoreductase activity, acting on the CH-OH group of donors, NAD or NADP as acceptor"/>
    <property type="evidence" value="ECO:0007669"/>
    <property type="project" value="UniProtKB-ARBA"/>
</dbReference>
<dbReference type="InterPro" id="IPR002328">
    <property type="entry name" value="ADH_Zn_CS"/>
</dbReference>
<evidence type="ECO:0000256" key="4">
    <source>
        <dbReference type="RuleBase" id="RU361277"/>
    </source>
</evidence>
<gene>
    <name evidence="6" type="ORF">ETSY2_41790</name>
</gene>
<dbReference type="Pfam" id="PF08240">
    <property type="entry name" value="ADH_N"/>
    <property type="match status" value="1"/>
</dbReference>
<comment type="cofactor">
    <cofactor evidence="4">
        <name>Zn(2+)</name>
        <dbReference type="ChEBI" id="CHEBI:29105"/>
    </cofactor>
</comment>
<dbReference type="InterPro" id="IPR013149">
    <property type="entry name" value="ADH-like_C"/>
</dbReference>
<dbReference type="HOGENOM" id="CLU_026673_11_0_7"/>
<dbReference type="SUPFAM" id="SSF50129">
    <property type="entry name" value="GroES-like"/>
    <property type="match status" value="1"/>
</dbReference>
<keyword evidence="1 4" id="KW-0479">Metal-binding</keyword>
<feature type="domain" description="Enoyl reductase (ER)" evidence="5">
    <location>
        <begin position="12"/>
        <end position="364"/>
    </location>
</feature>
<sequence length="366" mass="40217">MKGRVVVCKEYGKPFEIEEYDVPELESGAVLLRMTQAGICGSDLHVFRGDQKNVPLPPTGRAMGHEGTGKVERLGAGVTTDSLGTPIREGDRVVYSAVFPCYHCHQCLRGDTSWCVNRNYPAAGVYPYFTGTYADYLYLPPRHPFFRVPDELDDELLGPLNCAMGTVTTGLIRADAGEGDVVVIMGAGGLGLHAVAMAKEMGAHQVIALDRLDNRLRLAEEFGADASINVDEYDTAPARVQRVMELTHGRGADIVMELVGKSDLMIEGIDMLSNGGSFVEIGDIVAGREVSIDPTKLLGGKSIIGSRMYRASLLPKLLDYLVRNRYKLPFHTMISHKFPLEQVNEAMEKAEWDQRQTEITRAMLIP</sequence>
<dbReference type="PROSITE" id="PS00059">
    <property type="entry name" value="ADH_ZINC"/>
    <property type="match status" value="1"/>
</dbReference>
<evidence type="ECO:0000313" key="7">
    <source>
        <dbReference type="Proteomes" id="UP000019140"/>
    </source>
</evidence>
<dbReference type="InterPro" id="IPR050129">
    <property type="entry name" value="Zn_alcohol_dh"/>
</dbReference>
<keyword evidence="2 4" id="KW-0862">Zinc</keyword>
<dbReference type="Gene3D" id="3.90.180.10">
    <property type="entry name" value="Medium-chain alcohol dehydrogenases, catalytic domain"/>
    <property type="match status" value="1"/>
</dbReference>
<protein>
    <recommendedName>
        <fullName evidence="5">Enoyl reductase (ER) domain-containing protein</fullName>
    </recommendedName>
</protein>
<keyword evidence="3" id="KW-0560">Oxidoreductase</keyword>
<evidence type="ECO:0000313" key="6">
    <source>
        <dbReference type="EMBL" id="ETW98984.1"/>
    </source>
</evidence>
<dbReference type="InterPro" id="IPR013154">
    <property type="entry name" value="ADH-like_N"/>
</dbReference>